<dbReference type="InterPro" id="IPR006186">
    <property type="entry name" value="Ser/Thr-sp_prot-phosphatase"/>
</dbReference>
<keyword evidence="10" id="KW-0408">Iron</keyword>
<dbReference type="EC" id="3.1.3.16" evidence="13"/>
<keyword evidence="15" id="KW-0472">Membrane</keyword>
<feature type="compositionally biased region" description="Basic and acidic residues" evidence="14">
    <location>
        <begin position="915"/>
        <end position="927"/>
    </location>
</feature>
<dbReference type="Gene3D" id="3.60.21.10">
    <property type="match status" value="1"/>
</dbReference>
<reference evidence="17 18" key="1">
    <citation type="journal article" date="2017" name="Mol. Ecol.">
        <title>Comparative and population genomic landscape of Phellinus noxius: A hypervariable fungus causing root rot in trees.</title>
        <authorList>
            <person name="Chung C.L."/>
            <person name="Lee T.J."/>
            <person name="Akiba M."/>
            <person name="Lee H.H."/>
            <person name="Kuo T.H."/>
            <person name="Liu D."/>
            <person name="Ke H.M."/>
            <person name="Yokoi T."/>
            <person name="Roa M.B."/>
            <person name="Lu M.J."/>
            <person name="Chang Y.Y."/>
            <person name="Ann P.J."/>
            <person name="Tsai J.N."/>
            <person name="Chen C.Y."/>
            <person name="Tzean S.S."/>
            <person name="Ota Y."/>
            <person name="Hattori T."/>
            <person name="Sahashi N."/>
            <person name="Liou R.F."/>
            <person name="Kikuchi T."/>
            <person name="Tsai I.J."/>
        </authorList>
    </citation>
    <scope>NUCLEOTIDE SEQUENCE [LARGE SCALE GENOMIC DNA]</scope>
    <source>
        <strain evidence="17 18">FFPRI411160</strain>
    </source>
</reference>
<keyword evidence="6 13" id="KW-0378">Hydrolase</keyword>
<dbReference type="GO" id="GO:0005516">
    <property type="term" value="F:calmodulin binding"/>
    <property type="evidence" value="ECO:0007669"/>
    <property type="project" value="UniProtKB-KW"/>
</dbReference>
<dbReference type="Pfam" id="PF00149">
    <property type="entry name" value="Metallophos"/>
    <property type="match status" value="1"/>
</dbReference>
<dbReference type="GO" id="GO:0097720">
    <property type="term" value="P:calcineurin-mediated signaling"/>
    <property type="evidence" value="ECO:0007669"/>
    <property type="project" value="InterPro"/>
</dbReference>
<feature type="region of interest" description="Disordered" evidence="14">
    <location>
        <begin position="689"/>
        <end position="708"/>
    </location>
</feature>
<dbReference type="CDD" id="cd07416">
    <property type="entry name" value="MPP_PP2B"/>
    <property type="match status" value="1"/>
</dbReference>
<dbReference type="GO" id="GO:0046872">
    <property type="term" value="F:metal ion binding"/>
    <property type="evidence" value="ECO:0007669"/>
    <property type="project" value="UniProtKB-KW"/>
</dbReference>
<keyword evidence="18" id="KW-1185">Reference proteome</keyword>
<keyword evidence="8" id="KW-0112">Calmodulin-binding</keyword>
<comment type="subunit">
    <text evidence="4">Composed of two components (A and B), the A component is the catalytic subunit and the B component confers calcium sensitivity.</text>
</comment>
<proteinExistence type="inferred from homology"/>
<dbReference type="InterPro" id="IPR043360">
    <property type="entry name" value="PP2B"/>
</dbReference>
<dbReference type="EMBL" id="NBII01000005">
    <property type="protein sequence ID" value="PAV19082.1"/>
    <property type="molecule type" value="Genomic_DNA"/>
</dbReference>
<evidence type="ECO:0000256" key="4">
    <source>
        <dbReference type="ARBA" id="ARBA00011112"/>
    </source>
</evidence>
<feature type="region of interest" description="Disordered" evidence="14">
    <location>
        <begin position="782"/>
        <end position="814"/>
    </location>
</feature>
<evidence type="ECO:0000256" key="6">
    <source>
        <dbReference type="ARBA" id="ARBA00022801"/>
    </source>
</evidence>
<evidence type="ECO:0000313" key="18">
    <source>
        <dbReference type="Proteomes" id="UP000217199"/>
    </source>
</evidence>
<feature type="domain" description="Serine/threonine specific protein phosphatases" evidence="16">
    <location>
        <begin position="459"/>
        <end position="464"/>
    </location>
</feature>
<evidence type="ECO:0000256" key="14">
    <source>
        <dbReference type="SAM" id="MobiDB-lite"/>
    </source>
</evidence>
<comment type="catalytic activity">
    <reaction evidence="11">
        <text>O-phospho-L-seryl-[protein] + H2O = L-seryl-[protein] + phosphate</text>
        <dbReference type="Rhea" id="RHEA:20629"/>
        <dbReference type="Rhea" id="RHEA-COMP:9863"/>
        <dbReference type="Rhea" id="RHEA-COMP:11604"/>
        <dbReference type="ChEBI" id="CHEBI:15377"/>
        <dbReference type="ChEBI" id="CHEBI:29999"/>
        <dbReference type="ChEBI" id="CHEBI:43474"/>
        <dbReference type="ChEBI" id="CHEBI:83421"/>
        <dbReference type="EC" id="3.1.3.16"/>
    </reaction>
</comment>
<evidence type="ECO:0000256" key="11">
    <source>
        <dbReference type="ARBA" id="ARBA00047761"/>
    </source>
</evidence>
<feature type="compositionally biased region" description="Polar residues" evidence="14">
    <location>
        <begin position="830"/>
        <end position="839"/>
    </location>
</feature>
<dbReference type="Pfam" id="PF05216">
    <property type="entry name" value="UNC-50"/>
    <property type="match status" value="1"/>
</dbReference>
<feature type="transmembrane region" description="Helical" evidence="15">
    <location>
        <begin position="225"/>
        <end position="242"/>
    </location>
</feature>
<evidence type="ECO:0000256" key="10">
    <source>
        <dbReference type="ARBA" id="ARBA00023004"/>
    </source>
</evidence>
<evidence type="ECO:0000256" key="2">
    <source>
        <dbReference type="ARBA" id="ARBA00001965"/>
    </source>
</evidence>
<dbReference type="STRING" id="2282107.A0A286UHK7"/>
<feature type="compositionally biased region" description="Acidic residues" evidence="14">
    <location>
        <begin position="689"/>
        <end position="698"/>
    </location>
</feature>
<feature type="compositionally biased region" description="Low complexity" evidence="14">
    <location>
        <begin position="840"/>
        <end position="859"/>
    </location>
</feature>
<dbReference type="PANTHER" id="PTHR45673">
    <property type="entry name" value="SERINE/THREONINE-PROTEIN PHOSPHATASE 2B CATALYTIC SUBUNIT 1-RELATED"/>
    <property type="match status" value="1"/>
</dbReference>
<evidence type="ECO:0000256" key="3">
    <source>
        <dbReference type="ARBA" id="ARBA00009905"/>
    </source>
</evidence>
<comment type="caution">
    <text evidence="17">The sequence shown here is derived from an EMBL/GenBank/DDBJ whole genome shotgun (WGS) entry which is preliminary data.</text>
</comment>
<accession>A0A286UHK7</accession>
<dbReference type="InterPro" id="IPR029052">
    <property type="entry name" value="Metallo-depent_PP-like"/>
</dbReference>
<feature type="transmembrane region" description="Helical" evidence="15">
    <location>
        <begin position="193"/>
        <end position="213"/>
    </location>
</feature>
<keyword evidence="9" id="KW-0904">Protein phosphatase</keyword>
<dbReference type="GO" id="GO:0033192">
    <property type="term" value="F:calmodulin-dependent protein phosphatase activity"/>
    <property type="evidence" value="ECO:0007669"/>
    <property type="project" value="InterPro"/>
</dbReference>
<keyword evidence="7" id="KW-0862">Zinc</keyword>
<dbReference type="InterPro" id="IPR041751">
    <property type="entry name" value="MPP_PP2B"/>
</dbReference>
<dbReference type="InParanoid" id="A0A286UHK7"/>
<evidence type="ECO:0000256" key="12">
    <source>
        <dbReference type="ARBA" id="ARBA00048336"/>
    </source>
</evidence>
<evidence type="ECO:0000256" key="9">
    <source>
        <dbReference type="ARBA" id="ARBA00022912"/>
    </source>
</evidence>
<organism evidence="17 18">
    <name type="scientific">Pyrrhoderma noxium</name>
    <dbReference type="NCBI Taxonomy" id="2282107"/>
    <lineage>
        <taxon>Eukaryota</taxon>
        <taxon>Fungi</taxon>
        <taxon>Dikarya</taxon>
        <taxon>Basidiomycota</taxon>
        <taxon>Agaricomycotina</taxon>
        <taxon>Agaricomycetes</taxon>
        <taxon>Hymenochaetales</taxon>
        <taxon>Hymenochaetaceae</taxon>
        <taxon>Pyrrhoderma</taxon>
    </lineage>
</organism>
<evidence type="ECO:0000256" key="1">
    <source>
        <dbReference type="ARBA" id="ARBA00001947"/>
    </source>
</evidence>
<comment type="cofactor">
    <cofactor evidence="1">
        <name>Zn(2+)</name>
        <dbReference type="ChEBI" id="CHEBI:29105"/>
    </cofactor>
</comment>
<dbReference type="InterPro" id="IPR007881">
    <property type="entry name" value="UNC-50"/>
</dbReference>
<dbReference type="AlphaFoldDB" id="A0A286UHK7"/>
<keyword evidence="15" id="KW-0812">Transmembrane</keyword>
<dbReference type="OrthoDB" id="5593063at2759"/>
<protein>
    <recommendedName>
        <fullName evidence="13">Serine/threonine-protein phosphatase</fullName>
        <ecNumber evidence="13">3.1.3.16</ecNumber>
    </recommendedName>
</protein>
<comment type="cofactor">
    <cofactor evidence="2">
        <name>Fe(3+)</name>
        <dbReference type="ChEBI" id="CHEBI:29034"/>
    </cofactor>
</comment>
<evidence type="ECO:0000256" key="8">
    <source>
        <dbReference type="ARBA" id="ARBA00022860"/>
    </source>
</evidence>
<name>A0A286UHK7_9AGAM</name>
<feature type="region of interest" description="Disordered" evidence="14">
    <location>
        <begin position="830"/>
        <end position="927"/>
    </location>
</feature>
<keyword evidence="5" id="KW-0479">Metal-binding</keyword>
<evidence type="ECO:0000256" key="13">
    <source>
        <dbReference type="RuleBase" id="RU004273"/>
    </source>
</evidence>
<evidence type="ECO:0000256" key="7">
    <source>
        <dbReference type="ARBA" id="ARBA00022833"/>
    </source>
</evidence>
<evidence type="ECO:0000259" key="16">
    <source>
        <dbReference type="PROSITE" id="PS00125"/>
    </source>
</evidence>
<dbReference type="SUPFAM" id="SSF56300">
    <property type="entry name" value="Metallo-dependent phosphatases"/>
    <property type="match status" value="1"/>
</dbReference>
<feature type="transmembrane region" description="Helical" evidence="15">
    <location>
        <begin position="139"/>
        <end position="162"/>
    </location>
</feature>
<dbReference type="PRINTS" id="PR00114">
    <property type="entry name" value="STPHPHTASE"/>
</dbReference>
<dbReference type="PROSITE" id="PS00125">
    <property type="entry name" value="SER_THR_PHOSPHATASE"/>
    <property type="match status" value="1"/>
</dbReference>
<dbReference type="InterPro" id="IPR004843">
    <property type="entry name" value="Calcineurin-like_PHP"/>
</dbReference>
<comment type="catalytic activity">
    <reaction evidence="12 13">
        <text>O-phospho-L-threonyl-[protein] + H2O = L-threonyl-[protein] + phosphate</text>
        <dbReference type="Rhea" id="RHEA:47004"/>
        <dbReference type="Rhea" id="RHEA-COMP:11060"/>
        <dbReference type="Rhea" id="RHEA-COMP:11605"/>
        <dbReference type="ChEBI" id="CHEBI:15377"/>
        <dbReference type="ChEBI" id="CHEBI:30013"/>
        <dbReference type="ChEBI" id="CHEBI:43474"/>
        <dbReference type="ChEBI" id="CHEBI:61977"/>
        <dbReference type="EC" id="3.1.3.16"/>
    </reaction>
</comment>
<comment type="similarity">
    <text evidence="3">Belongs to the PPP phosphatase family. PP-2B subfamily.</text>
</comment>
<sequence>MYVRYSIVFSCEEKRIIERIITVPLVYVSLTSRLYNVPNTPNHATSFIQPASASMRLPLIFRRLHRFQQMDFELAAWQLTYLCLSPKRVYRNVYFHKQTKNTWARDDPAILVLIGACLIVSAIAWSIVWYYSPSEVIRLAFLMIFRDFLLSGVIIATIIWFISNHFLLSPPSHANPADTTVEWAYAFDVHTNAFFPFYLTLYLAQLFLVPIVLKDNWVCLWVGNTLYLAGFAQYMYGVYLGLNALPFLIRTELLLSPLLPLFASTASLTFFLLDSHLITLSQMASTSGKTQLQRAINQISEKQAPIDIDFTQHTLEDGTSVSTQERVIKDVQAPAMSVPTNAQFFSREDSTKPDIAFLKNHFYREGRITEEQALYILEKGTEILRAESNLLEVDAPITVCGDIHGQYFDLMKLFEVGGSPAETRYLFLGDYVDRGYFSIECVLYLWSLKIWYPDTLFLLRGNHECRHLTDYFTFKLECKHKYSERIYDACMESFCALPLAAIMNKQFLCIHGGLSPELNTLDDLRRIDRFREPPTTGLMCDILWSDPAEDFGQEKTAESFVHNHVRGCSFFFTYQAACQFLERNNLLSIIRAHEAQDAGYRMYRKTKTTGFPSVMTIFSAPNYLDVYNNKAAVLKYESNVMNIRQFNCTPHPYWLPNFMDVFTWSLPFVGEKITEMLVAVLNTCTKEELDESSDEDESLTTPSSPSAESLERRKIIKNKILAVGRISRVFSLLREESERVSELKTVSGSGKLPYGTLALGAEGIKDAINSFDDARKSDIENERLPPDLVDPEDVAPHLSSPGTPSDEGRASPSANGIKSAIEAAIANGTTTPTVTSNADASATPGTPASGTGSGTISSPFRRGHGRQASLGTTMTSPSTRRRSIESTISLIKEAVDGKQDSGEITELADQLSSPIRERHDPTKAAGT</sequence>
<keyword evidence="15" id="KW-1133">Transmembrane helix</keyword>
<gene>
    <name evidence="17" type="ORF">PNOK_0592600</name>
</gene>
<evidence type="ECO:0000256" key="15">
    <source>
        <dbReference type="SAM" id="Phobius"/>
    </source>
</evidence>
<feature type="transmembrane region" description="Helical" evidence="15">
    <location>
        <begin position="109"/>
        <end position="132"/>
    </location>
</feature>
<dbReference type="Proteomes" id="UP000217199">
    <property type="component" value="Unassembled WGS sequence"/>
</dbReference>
<evidence type="ECO:0000256" key="5">
    <source>
        <dbReference type="ARBA" id="ARBA00022723"/>
    </source>
</evidence>
<dbReference type="SMART" id="SM00156">
    <property type="entry name" value="PP2Ac"/>
    <property type="match status" value="1"/>
</dbReference>
<dbReference type="FunFam" id="3.60.21.10:FF:000002">
    <property type="entry name" value="Serine/threonine-protein phosphatase"/>
    <property type="match status" value="1"/>
</dbReference>
<dbReference type="FunCoup" id="A0A286UHK7">
    <property type="interactions" value="152"/>
</dbReference>
<evidence type="ECO:0000313" key="17">
    <source>
        <dbReference type="EMBL" id="PAV19082.1"/>
    </source>
</evidence>